<keyword evidence="2 3" id="KW-0186">Copper</keyword>
<dbReference type="InterPro" id="IPR013766">
    <property type="entry name" value="Thioredoxin_domain"/>
</dbReference>
<dbReference type="GO" id="GO:0046872">
    <property type="term" value="F:metal ion binding"/>
    <property type="evidence" value="ECO:0007669"/>
    <property type="project" value="UniProtKB-KW"/>
</dbReference>
<dbReference type="SUPFAM" id="SSF52833">
    <property type="entry name" value="Thioredoxin-like"/>
    <property type="match status" value="1"/>
</dbReference>
<keyword evidence="3" id="KW-0479">Metal-binding</keyword>
<dbReference type="InterPro" id="IPR003782">
    <property type="entry name" value="SCO1/SenC"/>
</dbReference>
<proteinExistence type="inferred from homology"/>
<feature type="binding site" evidence="3">
    <location>
        <position position="71"/>
    </location>
    <ligand>
        <name>Cu cation</name>
        <dbReference type="ChEBI" id="CHEBI:23378"/>
    </ligand>
</feature>
<dbReference type="OrthoDB" id="9790194at2"/>
<evidence type="ECO:0000256" key="1">
    <source>
        <dbReference type="ARBA" id="ARBA00010996"/>
    </source>
</evidence>
<feature type="domain" description="Thioredoxin" evidence="6">
    <location>
        <begin position="32"/>
        <end position="201"/>
    </location>
</feature>
<keyword evidence="8" id="KW-1185">Reference proteome</keyword>
<dbReference type="PANTHER" id="PTHR12151:SF25">
    <property type="entry name" value="LINALOOL DEHYDRATASE_ISOMERASE DOMAIN-CONTAINING PROTEIN"/>
    <property type="match status" value="1"/>
</dbReference>
<comment type="caution">
    <text evidence="7">The sequence shown here is derived from an EMBL/GenBank/DDBJ whole genome shotgun (WGS) entry which is preliminary data.</text>
</comment>
<evidence type="ECO:0000256" key="4">
    <source>
        <dbReference type="PIRSR" id="PIRSR603782-2"/>
    </source>
</evidence>
<feature type="binding site" evidence="3">
    <location>
        <position position="75"/>
    </location>
    <ligand>
        <name>Cu cation</name>
        <dbReference type="ChEBI" id="CHEBI:23378"/>
    </ligand>
</feature>
<feature type="disulfide bond" description="Redox-active" evidence="4">
    <location>
        <begin position="71"/>
        <end position="75"/>
    </location>
</feature>
<evidence type="ECO:0000313" key="8">
    <source>
        <dbReference type="Proteomes" id="UP000318405"/>
    </source>
</evidence>
<name>A0A556ABF9_9BURK</name>
<dbReference type="CDD" id="cd02968">
    <property type="entry name" value="SCO"/>
    <property type="match status" value="1"/>
</dbReference>
<dbReference type="Gene3D" id="3.40.30.10">
    <property type="entry name" value="Glutaredoxin"/>
    <property type="match status" value="1"/>
</dbReference>
<dbReference type="PROSITE" id="PS51352">
    <property type="entry name" value="THIOREDOXIN_2"/>
    <property type="match status" value="1"/>
</dbReference>
<evidence type="ECO:0000256" key="5">
    <source>
        <dbReference type="SAM" id="SignalP"/>
    </source>
</evidence>
<dbReference type="PANTHER" id="PTHR12151">
    <property type="entry name" value="ELECTRON TRANSPORT PROTIN SCO1/SENC FAMILY MEMBER"/>
    <property type="match status" value="1"/>
</dbReference>
<accession>A0A556ABF9</accession>
<keyword evidence="5" id="KW-0732">Signal</keyword>
<gene>
    <name evidence="7" type="ORF">FOZ76_20385</name>
</gene>
<dbReference type="Proteomes" id="UP000318405">
    <property type="component" value="Unassembled WGS sequence"/>
</dbReference>
<evidence type="ECO:0000259" key="6">
    <source>
        <dbReference type="PROSITE" id="PS51352"/>
    </source>
</evidence>
<sequence length="203" mass="22246">MRAARRWLGIAVLAFAPLWLAACQDPAHQPVVGVQNRLPDLRFSLQSADKPVTERDVAGRIALVFFGYANCPDVCPTTMAHLTQVRRSLGPAGDDVRILFISVDPHRDTPEMLAAYVRAFDDEQALGLAGTPRQIQDLARRYRVSFQISEPANPGDTNYEVSHSKGVFVFDRKGAARYLVTDIDAPGSTSELARVLGQLAAET</sequence>
<organism evidence="7 8">
    <name type="scientific">Verticiella sediminum</name>
    <dbReference type="NCBI Taxonomy" id="1247510"/>
    <lineage>
        <taxon>Bacteria</taxon>
        <taxon>Pseudomonadati</taxon>
        <taxon>Pseudomonadota</taxon>
        <taxon>Betaproteobacteria</taxon>
        <taxon>Burkholderiales</taxon>
        <taxon>Alcaligenaceae</taxon>
        <taxon>Verticiella</taxon>
    </lineage>
</organism>
<dbReference type="RefSeq" id="WP_143950111.1">
    <property type="nucleotide sequence ID" value="NZ_BAABMB010000003.1"/>
</dbReference>
<evidence type="ECO:0000256" key="2">
    <source>
        <dbReference type="ARBA" id="ARBA00023008"/>
    </source>
</evidence>
<feature type="chain" id="PRO_5021727833" evidence="5">
    <location>
        <begin position="22"/>
        <end position="203"/>
    </location>
</feature>
<dbReference type="PROSITE" id="PS51257">
    <property type="entry name" value="PROKAR_LIPOPROTEIN"/>
    <property type="match status" value="1"/>
</dbReference>
<reference evidence="7 8" key="1">
    <citation type="submission" date="2019-07" db="EMBL/GenBank/DDBJ databases">
        <title>Qingshengfaniella alkalisoli gen. nov., sp. nov., isolated from saline soil.</title>
        <authorList>
            <person name="Xu L."/>
            <person name="Huang X.-X."/>
            <person name="Sun J.-Q."/>
        </authorList>
    </citation>
    <scope>NUCLEOTIDE SEQUENCE [LARGE SCALE GENOMIC DNA]</scope>
    <source>
        <strain evidence="7 8">DSM 27279</strain>
    </source>
</reference>
<feature type="binding site" evidence="3">
    <location>
        <position position="163"/>
    </location>
    <ligand>
        <name>Cu cation</name>
        <dbReference type="ChEBI" id="CHEBI:23378"/>
    </ligand>
</feature>
<dbReference type="EMBL" id="VLTJ01000039">
    <property type="protein sequence ID" value="TSH90197.1"/>
    <property type="molecule type" value="Genomic_DNA"/>
</dbReference>
<keyword evidence="4" id="KW-1015">Disulfide bond</keyword>
<feature type="signal peptide" evidence="5">
    <location>
        <begin position="1"/>
        <end position="21"/>
    </location>
</feature>
<dbReference type="InterPro" id="IPR036249">
    <property type="entry name" value="Thioredoxin-like_sf"/>
</dbReference>
<dbReference type="AlphaFoldDB" id="A0A556ABF9"/>
<evidence type="ECO:0000313" key="7">
    <source>
        <dbReference type="EMBL" id="TSH90197.1"/>
    </source>
</evidence>
<evidence type="ECO:0000256" key="3">
    <source>
        <dbReference type="PIRSR" id="PIRSR603782-1"/>
    </source>
</evidence>
<protein>
    <submittedName>
        <fullName evidence="7">SCO family protein</fullName>
    </submittedName>
</protein>
<dbReference type="Pfam" id="PF02630">
    <property type="entry name" value="SCO1-SenC"/>
    <property type="match status" value="1"/>
</dbReference>
<comment type="similarity">
    <text evidence="1">Belongs to the SCO1/2 family.</text>
</comment>